<dbReference type="AlphaFoldDB" id="X1NR54"/>
<feature type="non-terminal residue" evidence="1">
    <location>
        <position position="1"/>
    </location>
</feature>
<proteinExistence type="predicted"/>
<protein>
    <submittedName>
        <fullName evidence="1">Uncharacterized protein</fullName>
    </submittedName>
</protein>
<reference evidence="1" key="1">
    <citation type="journal article" date="2014" name="Front. Microbiol.">
        <title>High frequency of phylogenetically diverse reductive dehalogenase-homologous genes in deep subseafloor sedimentary metagenomes.</title>
        <authorList>
            <person name="Kawai M."/>
            <person name="Futagami T."/>
            <person name="Toyoda A."/>
            <person name="Takaki Y."/>
            <person name="Nishi S."/>
            <person name="Hori S."/>
            <person name="Arai W."/>
            <person name="Tsubouchi T."/>
            <person name="Morono Y."/>
            <person name="Uchiyama I."/>
            <person name="Ito T."/>
            <person name="Fujiyama A."/>
            <person name="Inagaki F."/>
            <person name="Takami H."/>
        </authorList>
    </citation>
    <scope>NUCLEOTIDE SEQUENCE</scope>
    <source>
        <strain evidence="1">Expedition CK06-06</strain>
    </source>
</reference>
<comment type="caution">
    <text evidence="1">The sequence shown here is derived from an EMBL/GenBank/DDBJ whole genome shotgun (WGS) entry which is preliminary data.</text>
</comment>
<dbReference type="EMBL" id="BARV01015310">
    <property type="protein sequence ID" value="GAI29295.1"/>
    <property type="molecule type" value="Genomic_DNA"/>
</dbReference>
<gene>
    <name evidence="1" type="ORF">S06H3_26482</name>
</gene>
<sequence length="116" mass="14031">PWEIEYGQIAIPAKNYEITKKIFKNYLNIYFNLETFKGNFRNRNFLDKGNRLRFACMPFFSKLNVGDIVYIQPLNQNTIRISKEKPVRKMWILKIANILFFFIKKQLMGLLKYLQR</sequence>
<name>X1NR54_9ZZZZ</name>
<organism evidence="1">
    <name type="scientific">marine sediment metagenome</name>
    <dbReference type="NCBI Taxonomy" id="412755"/>
    <lineage>
        <taxon>unclassified sequences</taxon>
        <taxon>metagenomes</taxon>
        <taxon>ecological metagenomes</taxon>
    </lineage>
</organism>
<evidence type="ECO:0000313" key="1">
    <source>
        <dbReference type="EMBL" id="GAI29295.1"/>
    </source>
</evidence>
<accession>X1NR54</accession>